<name>A0A1G7AUJ2_9SPHI</name>
<keyword evidence="1" id="KW-1133">Transmembrane helix</keyword>
<reference evidence="3" key="1">
    <citation type="submission" date="2016-10" db="EMBL/GenBank/DDBJ databases">
        <authorList>
            <person name="Varghese N."/>
            <person name="Submissions S."/>
        </authorList>
    </citation>
    <scope>NUCLEOTIDE SEQUENCE [LARGE SCALE GENOMIC DNA]</scope>
    <source>
        <strain evidence="3">DSM 18609</strain>
    </source>
</reference>
<keyword evidence="1" id="KW-0472">Membrane</keyword>
<feature type="transmembrane region" description="Helical" evidence="1">
    <location>
        <begin position="34"/>
        <end position="53"/>
    </location>
</feature>
<feature type="transmembrane region" description="Helical" evidence="1">
    <location>
        <begin position="6"/>
        <end position="22"/>
    </location>
</feature>
<evidence type="ECO:0000313" key="2">
    <source>
        <dbReference type="EMBL" id="SDE18538.1"/>
    </source>
</evidence>
<organism evidence="2 3">
    <name type="scientific">Pedobacter soli</name>
    <dbReference type="NCBI Taxonomy" id="390242"/>
    <lineage>
        <taxon>Bacteria</taxon>
        <taxon>Pseudomonadati</taxon>
        <taxon>Bacteroidota</taxon>
        <taxon>Sphingobacteriia</taxon>
        <taxon>Sphingobacteriales</taxon>
        <taxon>Sphingobacteriaceae</taxon>
        <taxon>Pedobacter</taxon>
    </lineage>
</organism>
<evidence type="ECO:0000313" key="3">
    <source>
        <dbReference type="Proteomes" id="UP000199455"/>
    </source>
</evidence>
<dbReference type="AlphaFoldDB" id="A0A1G7AUJ2"/>
<keyword evidence="1" id="KW-0812">Transmembrane</keyword>
<dbReference type="EMBL" id="FMZH01000013">
    <property type="protein sequence ID" value="SDE18538.1"/>
    <property type="molecule type" value="Genomic_DNA"/>
</dbReference>
<protein>
    <submittedName>
        <fullName evidence="2">Uncharacterized protein</fullName>
    </submittedName>
</protein>
<keyword evidence="3" id="KW-1185">Reference proteome</keyword>
<dbReference type="Proteomes" id="UP000199455">
    <property type="component" value="Unassembled WGS sequence"/>
</dbReference>
<evidence type="ECO:0000256" key="1">
    <source>
        <dbReference type="SAM" id="Phobius"/>
    </source>
</evidence>
<proteinExistence type="predicted"/>
<sequence length="54" mass="6205">MLLFLVPAYFILFFGWLIYAGLIKKNLNKHKQVLYVGSTFGVIWIIVAALAIYL</sequence>
<gene>
    <name evidence="2" type="ORF">SAMN04488024_11361</name>
</gene>
<accession>A0A1G7AUJ2</accession>